<dbReference type="AlphaFoldDB" id="A0A1Y0IRA4"/>
<sequence>MSAAIELLKQKNEYPIVFIGSGISKRYLVDFPSWEDLLDYFWQKLNEGMDFYAFLNTLKKSIVEQYPNANKSEITYHTNIEAATVIETKYNSKFFKEEITIENFTQRDAYKSGVSPFKKAISNRFSEYQLIDNGEYPLFQKFLNKAQIILTTNYDGFLERSFNSINSNGIKKYIGQKGFFEQTLGWAEIYKLHGSYEDPSSIVITKDDYENFNKNSVLISAKIISLLVNSPIIFIGYSLTDLNVRKILQDFSSSLSPSEIEKMSTRIIIIERKERELEIKERTVFDKELGCQYTVITTDNYAALYEQLIQINQGVSPSEVRRYQRVIRQLIEDRGRKGALNSLLIAPQQLEDLEKRIGDENLVVALGDATYIFQMPDLLSYVYDYVFDQNEIPADIALRFVASQAGNARIPFLKYLHDVDLEKTILNPVEKEKIRQRLRRFGDLEEGCISSINDYYRIQMNSLEDIVSLKYDESKEQEIIGFNVARIELEDLERYIREKVSRVKEIGVPRFTTQFRRLLLSYDILKNKKEVSVESAAIPVK</sequence>
<protein>
    <submittedName>
        <fullName evidence="1">Uncharacterized protein</fullName>
    </submittedName>
</protein>
<gene>
    <name evidence="1" type="ORF">CBW65_20230</name>
</gene>
<name>A0A1Y0IRA4_9BACL</name>
<dbReference type="InterPro" id="IPR011202">
    <property type="entry name" value="UCP014677"/>
</dbReference>
<dbReference type="InterPro" id="IPR029035">
    <property type="entry name" value="DHS-like_NAD/FAD-binding_dom"/>
</dbReference>
<keyword evidence="2" id="KW-1185">Reference proteome</keyword>
<accession>A0A1Y0IRA4</accession>
<evidence type="ECO:0000313" key="1">
    <source>
        <dbReference type="EMBL" id="ARU63041.1"/>
    </source>
</evidence>
<dbReference type="OrthoDB" id="5521101at2"/>
<proteinExistence type="predicted"/>
<dbReference type="Pfam" id="PF13289">
    <property type="entry name" value="SIR2_2"/>
    <property type="match status" value="1"/>
</dbReference>
<dbReference type="PIRSF" id="PIRSF014677">
    <property type="entry name" value="UCP014677"/>
    <property type="match status" value="1"/>
</dbReference>
<reference evidence="2" key="1">
    <citation type="submission" date="2017-05" db="EMBL/GenBank/DDBJ databases">
        <authorList>
            <person name="Sung H."/>
        </authorList>
    </citation>
    <scope>NUCLEOTIDE SEQUENCE [LARGE SCALE GENOMIC DNA]</scope>
    <source>
        <strain evidence="2">AR23208</strain>
    </source>
</reference>
<dbReference type="RefSeq" id="WP_087458387.1">
    <property type="nucleotide sequence ID" value="NZ_CP021434.1"/>
</dbReference>
<dbReference type="SUPFAM" id="SSF52467">
    <property type="entry name" value="DHS-like NAD/FAD-binding domain"/>
    <property type="match status" value="1"/>
</dbReference>
<dbReference type="KEGG" id="tum:CBW65_20230"/>
<evidence type="ECO:0000313" key="2">
    <source>
        <dbReference type="Proteomes" id="UP000195437"/>
    </source>
</evidence>
<dbReference type="Proteomes" id="UP000195437">
    <property type="component" value="Chromosome"/>
</dbReference>
<organism evidence="1 2">
    <name type="scientific">Tumebacillus avium</name>
    <dbReference type="NCBI Taxonomy" id="1903704"/>
    <lineage>
        <taxon>Bacteria</taxon>
        <taxon>Bacillati</taxon>
        <taxon>Bacillota</taxon>
        <taxon>Bacilli</taxon>
        <taxon>Bacillales</taxon>
        <taxon>Alicyclobacillaceae</taxon>
        <taxon>Tumebacillus</taxon>
    </lineage>
</organism>
<dbReference type="EMBL" id="CP021434">
    <property type="protein sequence ID" value="ARU63041.1"/>
    <property type="molecule type" value="Genomic_DNA"/>
</dbReference>